<dbReference type="Pfam" id="PF01042">
    <property type="entry name" value="Ribonuc_L-PSP"/>
    <property type="match status" value="1"/>
</dbReference>
<protein>
    <submittedName>
        <fullName evidence="2">2-iminobutanoate/2-iminopropanoate deaminase</fullName>
        <ecNumber evidence="2">3.5.99.10</ecNumber>
    </submittedName>
</protein>
<dbReference type="EMBL" id="CP033972">
    <property type="protein sequence ID" value="AZG46089.1"/>
    <property type="molecule type" value="Genomic_DNA"/>
</dbReference>
<sequence>MSRVRLNGSAALHDGGFAYSATVAPGPLLFTAGISPLDADGVVEAPGDVVAQTRKCLQNLSVVLAEQGASMADIAKLTIYVAERLQVDLSVAWDAVVAEFGSEIPPAMMLGVTVLPYDEQVVEIEAIAAPGRG</sequence>
<dbReference type="CDD" id="cd00448">
    <property type="entry name" value="YjgF_YER057c_UK114_family"/>
    <property type="match status" value="1"/>
</dbReference>
<dbReference type="AlphaFoldDB" id="A0A3G8JNQ4"/>
<dbReference type="Gene3D" id="3.30.1330.40">
    <property type="entry name" value="RutC-like"/>
    <property type="match status" value="1"/>
</dbReference>
<dbReference type="Proteomes" id="UP000271469">
    <property type="component" value="Chromosome"/>
</dbReference>
<dbReference type="GO" id="GO:0005829">
    <property type="term" value="C:cytosol"/>
    <property type="evidence" value="ECO:0007669"/>
    <property type="project" value="TreeGrafter"/>
</dbReference>
<name>A0A3G8JNQ4_9ACTN</name>
<proteinExistence type="inferred from homology"/>
<comment type="similarity">
    <text evidence="1">Belongs to the RutC family.</text>
</comment>
<dbReference type="PANTHER" id="PTHR11803">
    <property type="entry name" value="2-IMINOBUTANOATE/2-IMINOPROPANOATE DEAMINASE RIDA"/>
    <property type="match status" value="1"/>
</dbReference>
<gene>
    <name evidence="2" type="primary">ridA</name>
    <name evidence="2" type="ORF">D7316_02689</name>
</gene>
<dbReference type="InterPro" id="IPR035959">
    <property type="entry name" value="RutC-like_sf"/>
</dbReference>
<evidence type="ECO:0000313" key="3">
    <source>
        <dbReference type="Proteomes" id="UP000271469"/>
    </source>
</evidence>
<dbReference type="InterPro" id="IPR006175">
    <property type="entry name" value="YjgF/YER057c/UK114"/>
</dbReference>
<organism evidence="2 3">
    <name type="scientific">Gordonia insulae</name>
    <dbReference type="NCBI Taxonomy" id="2420509"/>
    <lineage>
        <taxon>Bacteria</taxon>
        <taxon>Bacillati</taxon>
        <taxon>Actinomycetota</taxon>
        <taxon>Actinomycetes</taxon>
        <taxon>Mycobacteriales</taxon>
        <taxon>Gordoniaceae</taxon>
        <taxon>Gordonia</taxon>
    </lineage>
</organism>
<evidence type="ECO:0000313" key="2">
    <source>
        <dbReference type="EMBL" id="AZG46089.1"/>
    </source>
</evidence>
<dbReference type="KEGG" id="gom:D7316_02689"/>
<keyword evidence="3" id="KW-1185">Reference proteome</keyword>
<keyword evidence="2" id="KW-0378">Hydrolase</keyword>
<dbReference type="GO" id="GO:0120241">
    <property type="term" value="F:2-iminobutanoate/2-iminopropanoate deaminase"/>
    <property type="evidence" value="ECO:0007669"/>
    <property type="project" value="UniProtKB-EC"/>
</dbReference>
<evidence type="ECO:0000256" key="1">
    <source>
        <dbReference type="ARBA" id="ARBA00010552"/>
    </source>
</evidence>
<dbReference type="PANTHER" id="PTHR11803:SF58">
    <property type="entry name" value="PROTEIN HMF1-RELATED"/>
    <property type="match status" value="1"/>
</dbReference>
<dbReference type="OrthoDB" id="9803101at2"/>
<dbReference type="SUPFAM" id="SSF55298">
    <property type="entry name" value="YjgF-like"/>
    <property type="match status" value="1"/>
</dbReference>
<accession>A0A3G8JNQ4</accession>
<dbReference type="RefSeq" id="WP_124708658.1">
    <property type="nucleotide sequence ID" value="NZ_CP033972.1"/>
</dbReference>
<reference evidence="2 3" key="1">
    <citation type="submission" date="2018-11" db="EMBL/GenBank/DDBJ databases">
        <title>Gordonia insulae sp. nov., isolated from an island soil.</title>
        <authorList>
            <person name="Kim Y.S."/>
            <person name="Kim S.B."/>
        </authorList>
    </citation>
    <scope>NUCLEOTIDE SEQUENCE [LARGE SCALE GENOMIC DNA]</scope>
    <source>
        <strain evidence="2 3">MMS17-SY073</strain>
    </source>
</reference>
<dbReference type="EC" id="3.5.99.10" evidence="2"/>